<feature type="compositionally biased region" description="Basic and acidic residues" evidence="1">
    <location>
        <begin position="133"/>
        <end position="142"/>
    </location>
</feature>
<proteinExistence type="predicted"/>
<name>A0A6A6B774_9PEZI</name>
<feature type="compositionally biased region" description="Basic residues" evidence="1">
    <location>
        <begin position="86"/>
        <end position="105"/>
    </location>
</feature>
<dbReference type="Proteomes" id="UP000799438">
    <property type="component" value="Unassembled WGS sequence"/>
</dbReference>
<dbReference type="EMBL" id="ML995494">
    <property type="protein sequence ID" value="KAF2139085.1"/>
    <property type="molecule type" value="Genomic_DNA"/>
</dbReference>
<evidence type="ECO:0000313" key="3">
    <source>
        <dbReference type="Proteomes" id="UP000799438"/>
    </source>
</evidence>
<feature type="compositionally biased region" description="Basic and acidic residues" evidence="1">
    <location>
        <begin position="307"/>
        <end position="321"/>
    </location>
</feature>
<gene>
    <name evidence="2" type="ORF">K452DRAFT_320706</name>
</gene>
<feature type="compositionally biased region" description="Acidic residues" evidence="1">
    <location>
        <begin position="190"/>
        <end position="209"/>
    </location>
</feature>
<sequence>MSDYGDDPDAALYDDFDFDDDDAWLYIPEDDTAADALAEHAVASPPPSFTPGDDGYDSDVFAYWIDIEYNSDGYHDAEPHHQQPLSKKRRRTRAPGSPPKKKRRAASAQDSEEDADGAKLSPTPTVVWLSRARRQDLADRVSRGRPFAAESKDTFALLKDWRTRFASPTPKPKPSPETTADKPTAIPDNAADDADEEDDWEEEDGDEANPEATDLNDLLGPSGIDPAALTRALSENLAAAGGTIPAGLDQATLLRYALRMLGGAPAADEDEEGEAGADDADAIAGELADEMFAAAEDDEDAEGEIEAWVRGRRGEAGKENESVDGGPVEEEVPGGRDADAPPDPSPPRTRKRKRKAATPAAADGDGDGDAEPEPESESVPVPEPEPEPEPEEQAPRPKRACRSFERPTATSRAKAVGRENGGGGGGGGSARGGRGKGRGGKR</sequence>
<feature type="region of interest" description="Disordered" evidence="1">
    <location>
        <begin position="161"/>
        <end position="225"/>
    </location>
</feature>
<feature type="compositionally biased region" description="Basic residues" evidence="1">
    <location>
        <begin position="433"/>
        <end position="442"/>
    </location>
</feature>
<keyword evidence="3" id="KW-1185">Reference proteome</keyword>
<dbReference type="RefSeq" id="XP_033394798.1">
    <property type="nucleotide sequence ID" value="XM_033544346.1"/>
</dbReference>
<reference evidence="2" key="1">
    <citation type="journal article" date="2020" name="Stud. Mycol.">
        <title>101 Dothideomycetes genomes: a test case for predicting lifestyles and emergence of pathogens.</title>
        <authorList>
            <person name="Haridas S."/>
            <person name="Albert R."/>
            <person name="Binder M."/>
            <person name="Bloem J."/>
            <person name="Labutti K."/>
            <person name="Salamov A."/>
            <person name="Andreopoulos B."/>
            <person name="Baker S."/>
            <person name="Barry K."/>
            <person name="Bills G."/>
            <person name="Bluhm B."/>
            <person name="Cannon C."/>
            <person name="Castanera R."/>
            <person name="Culley D."/>
            <person name="Daum C."/>
            <person name="Ezra D."/>
            <person name="Gonzalez J."/>
            <person name="Henrissat B."/>
            <person name="Kuo A."/>
            <person name="Liang C."/>
            <person name="Lipzen A."/>
            <person name="Lutzoni F."/>
            <person name="Magnuson J."/>
            <person name="Mondo S."/>
            <person name="Nolan M."/>
            <person name="Ohm R."/>
            <person name="Pangilinan J."/>
            <person name="Park H.-J."/>
            <person name="Ramirez L."/>
            <person name="Alfaro M."/>
            <person name="Sun H."/>
            <person name="Tritt A."/>
            <person name="Yoshinaga Y."/>
            <person name="Zwiers L.-H."/>
            <person name="Turgeon B."/>
            <person name="Goodwin S."/>
            <person name="Spatafora J."/>
            <person name="Crous P."/>
            <person name="Grigoriev I."/>
        </authorList>
    </citation>
    <scope>NUCLEOTIDE SEQUENCE</scope>
    <source>
        <strain evidence="2">CBS 121167</strain>
    </source>
</reference>
<feature type="region of interest" description="Disordered" evidence="1">
    <location>
        <begin position="293"/>
        <end position="442"/>
    </location>
</feature>
<accession>A0A6A6B774</accession>
<organism evidence="2 3">
    <name type="scientific">Aplosporella prunicola CBS 121167</name>
    <dbReference type="NCBI Taxonomy" id="1176127"/>
    <lineage>
        <taxon>Eukaryota</taxon>
        <taxon>Fungi</taxon>
        <taxon>Dikarya</taxon>
        <taxon>Ascomycota</taxon>
        <taxon>Pezizomycotina</taxon>
        <taxon>Dothideomycetes</taxon>
        <taxon>Dothideomycetes incertae sedis</taxon>
        <taxon>Botryosphaeriales</taxon>
        <taxon>Aplosporellaceae</taxon>
        <taxon>Aplosporella</taxon>
    </lineage>
</organism>
<dbReference type="AlphaFoldDB" id="A0A6A6B774"/>
<dbReference type="GeneID" id="54301842"/>
<feature type="region of interest" description="Disordered" evidence="1">
    <location>
        <begin position="72"/>
        <end position="149"/>
    </location>
</feature>
<feature type="compositionally biased region" description="Gly residues" evidence="1">
    <location>
        <begin position="419"/>
        <end position="432"/>
    </location>
</feature>
<evidence type="ECO:0000256" key="1">
    <source>
        <dbReference type="SAM" id="MobiDB-lite"/>
    </source>
</evidence>
<evidence type="ECO:0000313" key="2">
    <source>
        <dbReference type="EMBL" id="KAF2139085.1"/>
    </source>
</evidence>
<feature type="compositionally biased region" description="Acidic residues" evidence="1">
    <location>
        <begin position="295"/>
        <end position="305"/>
    </location>
</feature>
<protein>
    <submittedName>
        <fullName evidence="2">Uncharacterized protein</fullName>
    </submittedName>
</protein>
<dbReference type="OrthoDB" id="3933088at2759"/>
<feature type="compositionally biased region" description="Acidic residues" evidence="1">
    <location>
        <begin position="364"/>
        <end position="376"/>
    </location>
</feature>